<proteinExistence type="predicted"/>
<keyword evidence="2" id="KW-1133">Transmembrane helix</keyword>
<evidence type="ECO:0000256" key="2">
    <source>
        <dbReference type="SAM" id="Phobius"/>
    </source>
</evidence>
<name>A0A813I9Z9_POLGL</name>
<dbReference type="Proteomes" id="UP000626109">
    <property type="component" value="Unassembled WGS sequence"/>
</dbReference>
<dbReference type="EMBL" id="CAJNNW010005277">
    <property type="protein sequence ID" value="CAE8647260.1"/>
    <property type="molecule type" value="Genomic_DNA"/>
</dbReference>
<sequence length="558" mass="59601">MEASCRRSARPSFDSSSELRRSGLARPIVAAAAALATVVVVIAPADQRESLKAACFLASRSLSDVHRRAYQQRYAARSACGPLVAVSSTATMGPFRSRRQQRRRSDSDFHRNTLQVMAVSAAAVAAAQTLDSPKELFDAIRAQLSVRTPLKQQLDIIMEEGQRALSEDLEQGQDEGLGLFQELLSWLTTRQSVPSMPGSLGPLAVAALRHPGTDREIVIIGTPHGVPGVAAADNPVPAAVSQILARLKPDLVAVELDKARGSRELEGLPAALWGRASMLLPDNSPQSPDAFQIPDELRVDEDLMQRIKAGLGKNVVSVPRYVEALRAIFTQSSESCLAMNVMALDEFRYRQGGDWGRDATAAVEAAAKAGKPLLLCDLPQEWTLSRVVPAYNSAWVQSRQQRVRFLEDEDGNRAARFLEAEASIIREAVLAGHGGDLPALDYSLGLCRPAVGHVEAQARSLWLAERDPVMAEAVASALEGRARSAGGGPAALGSAKRAALQVGCNHVEGIAKALVATHGYQVVSSPAGGWQGTSVAATSKSNQRSGKQGVKSGRTKRR</sequence>
<feature type="region of interest" description="Disordered" evidence="1">
    <location>
        <begin position="528"/>
        <end position="558"/>
    </location>
</feature>
<organism evidence="3 4">
    <name type="scientific">Polarella glacialis</name>
    <name type="common">Dinoflagellate</name>
    <dbReference type="NCBI Taxonomy" id="89957"/>
    <lineage>
        <taxon>Eukaryota</taxon>
        <taxon>Sar</taxon>
        <taxon>Alveolata</taxon>
        <taxon>Dinophyceae</taxon>
        <taxon>Suessiales</taxon>
        <taxon>Suessiaceae</taxon>
        <taxon>Polarella</taxon>
    </lineage>
</organism>
<accession>A0A813I9Z9</accession>
<feature type="transmembrane region" description="Helical" evidence="2">
    <location>
        <begin position="24"/>
        <end position="45"/>
    </location>
</feature>
<protein>
    <submittedName>
        <fullName evidence="3">Uncharacterized protein</fullName>
    </submittedName>
</protein>
<evidence type="ECO:0000313" key="3">
    <source>
        <dbReference type="EMBL" id="CAE8647260.1"/>
    </source>
</evidence>
<keyword evidence="2" id="KW-0812">Transmembrane</keyword>
<comment type="caution">
    <text evidence="3">The sequence shown here is derived from an EMBL/GenBank/DDBJ whole genome shotgun (WGS) entry which is preliminary data.</text>
</comment>
<feature type="compositionally biased region" description="Polar residues" evidence="1">
    <location>
        <begin position="532"/>
        <end position="546"/>
    </location>
</feature>
<evidence type="ECO:0000256" key="1">
    <source>
        <dbReference type="SAM" id="MobiDB-lite"/>
    </source>
</evidence>
<reference evidence="3" key="1">
    <citation type="submission" date="2021-02" db="EMBL/GenBank/DDBJ databases">
        <authorList>
            <person name="Dougan E. K."/>
            <person name="Rhodes N."/>
            <person name="Thang M."/>
            <person name="Chan C."/>
        </authorList>
    </citation>
    <scope>NUCLEOTIDE SEQUENCE</scope>
</reference>
<keyword evidence="2" id="KW-0472">Membrane</keyword>
<evidence type="ECO:0000313" key="4">
    <source>
        <dbReference type="Proteomes" id="UP000626109"/>
    </source>
</evidence>
<dbReference type="AlphaFoldDB" id="A0A813I9Z9"/>
<gene>
    <name evidence="3" type="ORF">PGLA2088_LOCUS5521</name>
</gene>